<name>A0A415DYS2_9FIRM</name>
<dbReference type="SUPFAM" id="SSF49478">
    <property type="entry name" value="Cna protein B-type domain"/>
    <property type="match status" value="2"/>
</dbReference>
<evidence type="ECO:0000259" key="5">
    <source>
        <dbReference type="Pfam" id="PF17936"/>
    </source>
</evidence>
<dbReference type="InterPro" id="IPR041498">
    <property type="entry name" value="Big_6"/>
</dbReference>
<comment type="caution">
    <text evidence="6">The sequence shown here is derived from an EMBL/GenBank/DDBJ whole genome shotgun (WGS) entry which is preliminary data.</text>
</comment>
<keyword evidence="2" id="KW-0964">Secreted</keyword>
<dbReference type="EMBL" id="QRMS01000004">
    <property type="protein sequence ID" value="RHJ86003.1"/>
    <property type="molecule type" value="Genomic_DNA"/>
</dbReference>
<evidence type="ECO:0000313" key="7">
    <source>
        <dbReference type="Proteomes" id="UP000284841"/>
    </source>
</evidence>
<dbReference type="InterPro" id="IPR013783">
    <property type="entry name" value="Ig-like_fold"/>
</dbReference>
<evidence type="ECO:0000256" key="2">
    <source>
        <dbReference type="ARBA" id="ARBA00022525"/>
    </source>
</evidence>
<feature type="domain" description="SpaA-like prealbumin fold" evidence="4">
    <location>
        <begin position="26"/>
        <end position="106"/>
    </location>
</feature>
<dbReference type="Pfam" id="PF17936">
    <property type="entry name" value="Big_6"/>
    <property type="match status" value="1"/>
</dbReference>
<protein>
    <recommendedName>
        <fullName evidence="8">Carboxypeptidase regulatory-like domain-containing protein</fullName>
    </recommendedName>
</protein>
<feature type="domain" description="SpaA-like prealbumin fold" evidence="4">
    <location>
        <begin position="125"/>
        <end position="198"/>
    </location>
</feature>
<dbReference type="InterPro" id="IPR041033">
    <property type="entry name" value="SpaA_PFL_dom_1"/>
</dbReference>
<evidence type="ECO:0000313" key="6">
    <source>
        <dbReference type="EMBL" id="RHJ86003.1"/>
    </source>
</evidence>
<accession>A0A415DYS2</accession>
<proteinExistence type="inferred from homology"/>
<evidence type="ECO:0008006" key="8">
    <source>
        <dbReference type="Google" id="ProtNLM"/>
    </source>
</evidence>
<evidence type="ECO:0000256" key="3">
    <source>
        <dbReference type="ARBA" id="ARBA00022729"/>
    </source>
</evidence>
<dbReference type="STRING" id="1776384.GCA_900086585_01746"/>
<sequence>MKLWNRCCCCWPLRCVCKPKPEPAAGSFTAVKYDQDTGRPLADAGYTLYQNENLIATAISDESGRLSFTDLAPGEYTLIETTIPAGYLPERTSHQVVVDEDGTVMIDGIPADNFSLYDVPNRDAEISFRKVDADTGQPLAGAVFTLPNGVRAVSGSDGVVNFGIFGPGSYVIQEVTAPEGYAAVQTDFTVVVTTDGRAFIDGTSIANFTAKNTRLPDPSQRPVINAVTEGDHFVTGTGVPGAEIAVTLPDGIVVTTTVNDSGIWVAAVPQGTDLQAGQTIYAIQTEIGRGPSAAASFEVQAKTFQPVLTKK</sequence>
<evidence type="ECO:0000259" key="4">
    <source>
        <dbReference type="Pfam" id="PF17802"/>
    </source>
</evidence>
<comment type="similarity">
    <text evidence="1">Belongs to the serine-aspartate repeat-containing protein (SDr) family.</text>
</comment>
<dbReference type="AlphaFoldDB" id="A0A415DYS2"/>
<gene>
    <name evidence="6" type="ORF">DW099_14285</name>
</gene>
<dbReference type="RefSeq" id="WP_067536689.1">
    <property type="nucleotide sequence ID" value="NZ_AP025567.1"/>
</dbReference>
<dbReference type="PANTHER" id="PTHR36108">
    <property type="entry name" value="COLOSSIN-B-RELATED"/>
    <property type="match status" value="1"/>
</dbReference>
<organism evidence="6 7">
    <name type="scientific">Emergencia timonensis</name>
    <dbReference type="NCBI Taxonomy" id="1776384"/>
    <lineage>
        <taxon>Bacteria</taxon>
        <taxon>Bacillati</taxon>
        <taxon>Bacillota</taxon>
        <taxon>Clostridia</taxon>
        <taxon>Peptostreptococcales</taxon>
        <taxon>Anaerovoracaceae</taxon>
        <taxon>Emergencia</taxon>
    </lineage>
</organism>
<dbReference type="GeneID" id="83004120"/>
<evidence type="ECO:0000256" key="1">
    <source>
        <dbReference type="ARBA" id="ARBA00007257"/>
    </source>
</evidence>
<dbReference type="Gene3D" id="2.60.40.10">
    <property type="entry name" value="Immunoglobulins"/>
    <property type="match status" value="3"/>
</dbReference>
<feature type="domain" description="Bacterial Ig" evidence="5">
    <location>
        <begin position="221"/>
        <end position="299"/>
    </location>
</feature>
<reference evidence="6 7" key="1">
    <citation type="submission" date="2018-08" db="EMBL/GenBank/DDBJ databases">
        <title>A genome reference for cultivated species of the human gut microbiota.</title>
        <authorList>
            <person name="Zou Y."/>
            <person name="Xue W."/>
            <person name="Luo G."/>
        </authorList>
    </citation>
    <scope>NUCLEOTIDE SEQUENCE [LARGE SCALE GENOMIC DNA]</scope>
    <source>
        <strain evidence="6 7">AM07-24</strain>
    </source>
</reference>
<dbReference type="OrthoDB" id="9804660at2"/>
<dbReference type="PANTHER" id="PTHR36108:SF13">
    <property type="entry name" value="COLOSSIN-B-RELATED"/>
    <property type="match status" value="1"/>
</dbReference>
<keyword evidence="3" id="KW-0732">Signal</keyword>
<dbReference type="Pfam" id="PF17802">
    <property type="entry name" value="SpaA"/>
    <property type="match status" value="2"/>
</dbReference>
<dbReference type="Proteomes" id="UP000284841">
    <property type="component" value="Unassembled WGS sequence"/>
</dbReference>
<keyword evidence="7" id="KW-1185">Reference proteome</keyword>